<reference evidence="1 2" key="1">
    <citation type="submission" date="2016-02" db="EMBL/GenBank/DDBJ databases">
        <title>Genome sequence of Clostridium thermobutyricum DSM 4928.</title>
        <authorList>
            <person name="Poehlein A."/>
            <person name="Daniel R."/>
        </authorList>
    </citation>
    <scope>NUCLEOTIDE SEQUENCE [LARGE SCALE GENOMIC DNA]</scope>
    <source>
        <strain evidence="1 2">DSM 4928</strain>
    </source>
</reference>
<dbReference type="EMBL" id="LTAY01000043">
    <property type="protein sequence ID" value="OPX47580.1"/>
    <property type="molecule type" value="Genomic_DNA"/>
</dbReference>
<gene>
    <name evidence="1" type="ORF">CLTHE_17450</name>
</gene>
<accession>A0A1V4SUI9</accession>
<sequence length="52" mass="6260">MNNRFDYLVEESFDSDVQIVSEKGIENYQEYYPITVINDSKTFTKRDLNYLN</sequence>
<comment type="caution">
    <text evidence="1">The sequence shown here is derived from an EMBL/GenBank/DDBJ whole genome shotgun (WGS) entry which is preliminary data.</text>
</comment>
<name>A0A1V4SUI9_9CLOT</name>
<dbReference type="Proteomes" id="UP000191448">
    <property type="component" value="Unassembled WGS sequence"/>
</dbReference>
<evidence type="ECO:0000313" key="2">
    <source>
        <dbReference type="Proteomes" id="UP000191448"/>
    </source>
</evidence>
<evidence type="ECO:0000313" key="1">
    <source>
        <dbReference type="EMBL" id="OPX47580.1"/>
    </source>
</evidence>
<dbReference type="AlphaFoldDB" id="A0A1V4SUI9"/>
<protein>
    <submittedName>
        <fullName evidence="1">Uncharacterized protein</fullName>
    </submittedName>
</protein>
<dbReference type="Pfam" id="PF20476">
    <property type="entry name" value="DUF6718"/>
    <property type="match status" value="1"/>
</dbReference>
<proteinExistence type="predicted"/>
<organism evidence="1 2">
    <name type="scientific">Clostridium thermobutyricum DSM 4928</name>
    <dbReference type="NCBI Taxonomy" id="1121339"/>
    <lineage>
        <taxon>Bacteria</taxon>
        <taxon>Bacillati</taxon>
        <taxon>Bacillota</taxon>
        <taxon>Clostridia</taxon>
        <taxon>Eubacteriales</taxon>
        <taxon>Clostridiaceae</taxon>
        <taxon>Clostridium</taxon>
    </lineage>
</organism>
<dbReference type="InterPro" id="IPR046564">
    <property type="entry name" value="DUF6718"/>
</dbReference>